<sequence>MSALDAFWEAPSESLLLTLTVKQLIEVAERYSIEITLPKTARKDRLVDLICESLKVKDVLPFSCSPIVDPVMEQSPGQKSESAMAYSVLTFEEQKVILQMQLEHKRFDAVEREQEHLLEQDRLRVERLRLDLMAGGKYGNSKQPSSLASMVKFLPKFNERDPDVFFSLFESVASDLEWTGEDQVLLLQTALYGKSQEAYDALSATDRKSYKTAKEAVLKAYELVPEAYRQRFRNHEKSEKQTYTEAAREQSSLFRRWLAAEGVDDFDSLCNLMIVEQFKNILPERVATYVNEHKVNTVSEASSLADGYVLTHKSYSREFSPREDCRREQQAVFRRRSSQGYTGPPGRFNFGSGGKNKDGNFDNTCRECHKPGHFRRDCPDFARKQPTTSTGEVGCVSSVRFSHKKSANEGTGELLRSGCSTLSGEVESWCAVPGTVPAPFVSDGFVSLVGDSKRVPVKILWSVGLQEWNCQLSLTSVLRGSRRCSLPAR</sequence>
<proteinExistence type="predicted"/>
<evidence type="ECO:0000259" key="2">
    <source>
        <dbReference type="PROSITE" id="PS50158"/>
    </source>
</evidence>
<evidence type="ECO:0000256" key="1">
    <source>
        <dbReference type="PROSITE-ProRule" id="PRU00047"/>
    </source>
</evidence>
<dbReference type="GO" id="GO:0008270">
    <property type="term" value="F:zinc ion binding"/>
    <property type="evidence" value="ECO:0007669"/>
    <property type="project" value="UniProtKB-KW"/>
</dbReference>
<evidence type="ECO:0000313" key="4">
    <source>
        <dbReference type="Ensembl" id="ENSGMOP00000060744.1"/>
    </source>
</evidence>
<dbReference type="OMA" id="GANTHPS"/>
<keyword evidence="5" id="KW-1185">Reference proteome</keyword>
<dbReference type="AlphaFoldDB" id="A0A8C5CN91"/>
<accession>A0A8C5CN91</accession>
<dbReference type="Proteomes" id="UP000694546">
    <property type="component" value="Chromosome 2"/>
</dbReference>
<evidence type="ECO:0000259" key="3">
    <source>
        <dbReference type="PROSITE" id="PS50804"/>
    </source>
</evidence>
<dbReference type="PROSITE" id="PS50158">
    <property type="entry name" value="ZF_CCHC"/>
    <property type="match status" value="1"/>
</dbReference>
<name>A0A8C5CN91_GADMO</name>
<protein>
    <recommendedName>
        <fullName evidence="6">CCHC-type domain-containing protein</fullName>
    </recommendedName>
</protein>
<dbReference type="GeneTree" id="ENSGT00940000165751"/>
<reference evidence="4" key="1">
    <citation type="submission" date="2025-08" db="UniProtKB">
        <authorList>
            <consortium name="Ensembl"/>
        </authorList>
    </citation>
    <scope>IDENTIFICATION</scope>
</reference>
<dbReference type="InterPro" id="IPR001878">
    <property type="entry name" value="Znf_CCHC"/>
</dbReference>
<keyword evidence="1" id="KW-0863">Zinc-finger</keyword>
<dbReference type="InterPro" id="IPR003309">
    <property type="entry name" value="SCAN_dom"/>
</dbReference>
<evidence type="ECO:0008006" key="6">
    <source>
        <dbReference type="Google" id="ProtNLM"/>
    </source>
</evidence>
<dbReference type="InterPro" id="IPR036875">
    <property type="entry name" value="Znf_CCHC_sf"/>
</dbReference>
<dbReference type="SMART" id="SM00343">
    <property type="entry name" value="ZnF_C2HC"/>
    <property type="match status" value="1"/>
</dbReference>
<dbReference type="InterPro" id="IPR038269">
    <property type="entry name" value="SCAN_sf"/>
</dbReference>
<organism evidence="4 5">
    <name type="scientific">Gadus morhua</name>
    <name type="common">Atlantic cod</name>
    <dbReference type="NCBI Taxonomy" id="8049"/>
    <lineage>
        <taxon>Eukaryota</taxon>
        <taxon>Metazoa</taxon>
        <taxon>Chordata</taxon>
        <taxon>Craniata</taxon>
        <taxon>Vertebrata</taxon>
        <taxon>Euteleostomi</taxon>
        <taxon>Actinopterygii</taxon>
        <taxon>Neopterygii</taxon>
        <taxon>Teleostei</taxon>
        <taxon>Neoteleostei</taxon>
        <taxon>Acanthomorphata</taxon>
        <taxon>Zeiogadaria</taxon>
        <taxon>Gadariae</taxon>
        <taxon>Gadiformes</taxon>
        <taxon>Gadoidei</taxon>
        <taxon>Gadidae</taxon>
        <taxon>Gadus</taxon>
    </lineage>
</organism>
<dbReference type="PANTHER" id="PTHR46888">
    <property type="entry name" value="ZINC KNUCKLE DOMAINCONTAINING PROTEIN-RELATED"/>
    <property type="match status" value="1"/>
</dbReference>
<keyword evidence="1" id="KW-0862">Zinc</keyword>
<keyword evidence="1" id="KW-0479">Metal-binding</keyword>
<evidence type="ECO:0000313" key="5">
    <source>
        <dbReference type="Proteomes" id="UP000694546"/>
    </source>
</evidence>
<dbReference type="GO" id="GO:0003676">
    <property type="term" value="F:nucleic acid binding"/>
    <property type="evidence" value="ECO:0007669"/>
    <property type="project" value="InterPro"/>
</dbReference>
<feature type="domain" description="SCAN box" evidence="3">
    <location>
        <begin position="229"/>
        <end position="306"/>
    </location>
</feature>
<dbReference type="Gene3D" id="4.10.60.10">
    <property type="entry name" value="Zinc finger, CCHC-type"/>
    <property type="match status" value="1"/>
</dbReference>
<dbReference type="PROSITE" id="PS50804">
    <property type="entry name" value="SCAN_BOX"/>
    <property type="match status" value="1"/>
</dbReference>
<dbReference type="Pfam" id="PF02023">
    <property type="entry name" value="SCAN"/>
    <property type="match status" value="1"/>
</dbReference>
<dbReference type="Gene3D" id="1.10.4020.10">
    <property type="entry name" value="DNA breaking-rejoining enzymes"/>
    <property type="match status" value="1"/>
</dbReference>
<dbReference type="SUPFAM" id="SSF57756">
    <property type="entry name" value="Retrovirus zinc finger-like domains"/>
    <property type="match status" value="1"/>
</dbReference>
<feature type="domain" description="CCHC-type" evidence="2">
    <location>
        <begin position="365"/>
        <end position="380"/>
    </location>
</feature>
<dbReference type="Ensembl" id="ENSGMOT00000073395.1">
    <property type="protein sequence ID" value="ENSGMOP00000060744.1"/>
    <property type="gene ID" value="ENSGMOG00000033750.1"/>
</dbReference>
<dbReference type="PANTHER" id="PTHR46888:SF13">
    <property type="entry name" value="RIBONUCLEASE H"/>
    <property type="match status" value="1"/>
</dbReference>
<dbReference type="SUPFAM" id="SSF47353">
    <property type="entry name" value="Retrovirus capsid dimerization domain-like"/>
    <property type="match status" value="1"/>
</dbReference>
<reference evidence="4" key="2">
    <citation type="submission" date="2025-09" db="UniProtKB">
        <authorList>
            <consortium name="Ensembl"/>
        </authorList>
    </citation>
    <scope>IDENTIFICATION</scope>
</reference>